<sequence length="254" mass="29069">MKIISWNVNGIRAIAKKGFEESRSSLNADVLCLQETKAQVSQVEETLALPDNLPLYANHAERKGYSGTATISQTEPLKVTYDMGIAEHDNEGRIVTAEYDKFYLVNVYVPNSGRELVRLDYRSQWDQDFLKYLQQLDQKKPVIACGDFNVAHQAMDLKNPKSNYNKTAGYTQVEIDGFTNFLSGGFIDTFRHQHPEEVAYSYWSFRMNARANNVGWRIDYFLISERIEKNLSNSFILPQYMGSDHCPVGIELNL</sequence>
<keyword evidence="9" id="KW-1185">Reference proteome</keyword>
<comment type="similarity">
    <text evidence="3">Belongs to the DNA repair enzymes AP/ExoA family.</text>
</comment>
<keyword evidence="4" id="KW-0479">Metal-binding</keyword>
<dbReference type="EMBL" id="JAUJEB010000014">
    <property type="protein sequence ID" value="MDN5217225.1"/>
    <property type="molecule type" value="Genomic_DNA"/>
</dbReference>
<dbReference type="CDD" id="cd09087">
    <property type="entry name" value="Ape1-like_AP-endo"/>
    <property type="match status" value="1"/>
</dbReference>
<dbReference type="InterPro" id="IPR005135">
    <property type="entry name" value="Endo/exonuclease/phosphatase"/>
</dbReference>
<evidence type="ECO:0000256" key="4">
    <source>
        <dbReference type="ARBA" id="ARBA00022723"/>
    </source>
</evidence>
<dbReference type="NCBIfam" id="TIGR00195">
    <property type="entry name" value="exoDNase_III"/>
    <property type="match status" value="1"/>
</dbReference>
<organism evidence="8 9">
    <name type="scientific">Agaribacillus aureus</name>
    <dbReference type="NCBI Taxonomy" id="3051825"/>
    <lineage>
        <taxon>Bacteria</taxon>
        <taxon>Pseudomonadati</taxon>
        <taxon>Bacteroidota</taxon>
        <taxon>Cytophagia</taxon>
        <taxon>Cytophagales</taxon>
        <taxon>Splendidivirgaceae</taxon>
        <taxon>Agaribacillus</taxon>
    </lineage>
</organism>
<evidence type="ECO:0000256" key="6">
    <source>
        <dbReference type="ARBA" id="ARBA00022842"/>
    </source>
</evidence>
<feature type="domain" description="Endonuclease/exonuclease/phosphatase" evidence="7">
    <location>
        <begin position="4"/>
        <end position="245"/>
    </location>
</feature>
<evidence type="ECO:0000256" key="2">
    <source>
        <dbReference type="ARBA" id="ARBA00001946"/>
    </source>
</evidence>
<comment type="caution">
    <text evidence="8">The sequence shown here is derived from an EMBL/GenBank/DDBJ whole genome shotgun (WGS) entry which is preliminary data.</text>
</comment>
<evidence type="ECO:0000313" key="8">
    <source>
        <dbReference type="EMBL" id="MDN5217225.1"/>
    </source>
</evidence>
<dbReference type="PANTHER" id="PTHR22748:SF6">
    <property type="entry name" value="DNA-(APURINIC OR APYRIMIDINIC SITE) ENDONUCLEASE"/>
    <property type="match status" value="1"/>
</dbReference>
<dbReference type="InterPro" id="IPR004808">
    <property type="entry name" value="AP_endonuc_1"/>
</dbReference>
<evidence type="ECO:0000256" key="5">
    <source>
        <dbReference type="ARBA" id="ARBA00022801"/>
    </source>
</evidence>
<keyword evidence="6" id="KW-0460">Magnesium</keyword>
<keyword evidence="5" id="KW-0378">Hydrolase</keyword>
<dbReference type="PROSITE" id="PS00727">
    <property type="entry name" value="AP_NUCLEASE_F1_2"/>
    <property type="match status" value="1"/>
</dbReference>
<dbReference type="PROSITE" id="PS00728">
    <property type="entry name" value="AP_NUCLEASE_F1_3"/>
    <property type="match status" value="1"/>
</dbReference>
<evidence type="ECO:0000313" key="9">
    <source>
        <dbReference type="Proteomes" id="UP001172083"/>
    </source>
</evidence>
<reference evidence="8" key="1">
    <citation type="submission" date="2023-06" db="EMBL/GenBank/DDBJ databases">
        <title>Genomic of Agaribacillus aureum.</title>
        <authorList>
            <person name="Wang G."/>
        </authorList>
    </citation>
    <scope>NUCLEOTIDE SEQUENCE</scope>
    <source>
        <strain evidence="8">BMA12</strain>
    </source>
</reference>
<dbReference type="RefSeq" id="WP_346762562.1">
    <property type="nucleotide sequence ID" value="NZ_JAUJEB010000014.1"/>
</dbReference>
<proteinExistence type="inferred from homology"/>
<dbReference type="InterPro" id="IPR020847">
    <property type="entry name" value="AP_endonuclease_F1_BS"/>
</dbReference>
<dbReference type="Pfam" id="PF03372">
    <property type="entry name" value="Exo_endo_phos"/>
    <property type="match status" value="1"/>
</dbReference>
<name>A0ABT8LHE5_9BACT</name>
<dbReference type="NCBIfam" id="TIGR00633">
    <property type="entry name" value="xth"/>
    <property type="match status" value="1"/>
</dbReference>
<dbReference type="SUPFAM" id="SSF56219">
    <property type="entry name" value="DNase I-like"/>
    <property type="match status" value="1"/>
</dbReference>
<evidence type="ECO:0000256" key="3">
    <source>
        <dbReference type="ARBA" id="ARBA00007092"/>
    </source>
</evidence>
<dbReference type="PROSITE" id="PS51435">
    <property type="entry name" value="AP_NUCLEASE_F1_4"/>
    <property type="match status" value="1"/>
</dbReference>
<dbReference type="PROSITE" id="PS00726">
    <property type="entry name" value="AP_NUCLEASE_F1_1"/>
    <property type="match status" value="1"/>
</dbReference>
<dbReference type="Gene3D" id="3.60.10.10">
    <property type="entry name" value="Endonuclease/exonuclease/phosphatase"/>
    <property type="match status" value="1"/>
</dbReference>
<accession>A0ABT8LHE5</accession>
<evidence type="ECO:0000256" key="1">
    <source>
        <dbReference type="ARBA" id="ARBA00001936"/>
    </source>
</evidence>
<dbReference type="InterPro" id="IPR036691">
    <property type="entry name" value="Endo/exonu/phosph_ase_sf"/>
</dbReference>
<protein>
    <submittedName>
        <fullName evidence="8">Exodeoxyribonuclease III</fullName>
    </submittedName>
</protein>
<dbReference type="Proteomes" id="UP001172083">
    <property type="component" value="Unassembled WGS sequence"/>
</dbReference>
<gene>
    <name evidence="8" type="ORF">QQ020_34450</name>
</gene>
<evidence type="ECO:0000259" key="7">
    <source>
        <dbReference type="Pfam" id="PF03372"/>
    </source>
</evidence>
<dbReference type="PANTHER" id="PTHR22748">
    <property type="entry name" value="AP ENDONUCLEASE"/>
    <property type="match status" value="1"/>
</dbReference>
<comment type="cofactor">
    <cofactor evidence="1">
        <name>Mn(2+)</name>
        <dbReference type="ChEBI" id="CHEBI:29035"/>
    </cofactor>
</comment>
<dbReference type="InterPro" id="IPR020848">
    <property type="entry name" value="AP_endonuclease_F1_CS"/>
</dbReference>
<comment type="cofactor">
    <cofactor evidence="2">
        <name>Mg(2+)</name>
        <dbReference type="ChEBI" id="CHEBI:18420"/>
    </cofactor>
</comment>